<organism evidence="4 5">
    <name type="scientific">Streptomyces indicus</name>
    <dbReference type="NCBI Taxonomy" id="417292"/>
    <lineage>
        <taxon>Bacteria</taxon>
        <taxon>Bacillati</taxon>
        <taxon>Actinomycetota</taxon>
        <taxon>Actinomycetes</taxon>
        <taxon>Kitasatosporales</taxon>
        <taxon>Streptomycetaceae</taxon>
        <taxon>Streptomyces</taxon>
    </lineage>
</organism>
<protein>
    <submittedName>
        <fullName evidence="4">ADP-ribose pyrophosphatase YjhB, NUDIX family</fullName>
    </submittedName>
</protein>
<dbReference type="OrthoDB" id="21568at2"/>
<dbReference type="InterPro" id="IPR000086">
    <property type="entry name" value="NUDIX_hydrolase_dom"/>
</dbReference>
<sequence>MQHRVIVGVNLVLVRGDHVLLGLRRNTGWANGRWYFPAGRLEEGESVLHGMAREAREELSIGIAPEHLCLFHTLHHPAADQGKGWLQLYFTASRYTGHVTNAEPSRCEEVRWWPIGGPPPAQSVPYVAPVLEALAARRRLTVLASDVRRIA</sequence>
<gene>
    <name evidence="4" type="ORF">SAMN05421806_102322</name>
</gene>
<dbReference type="Gene3D" id="3.90.79.10">
    <property type="entry name" value="Nucleoside Triphosphate Pyrophosphohydrolase"/>
    <property type="match status" value="1"/>
</dbReference>
<keyword evidence="2" id="KW-0378">Hydrolase</keyword>
<proteinExistence type="predicted"/>
<evidence type="ECO:0000256" key="2">
    <source>
        <dbReference type="ARBA" id="ARBA00022801"/>
    </source>
</evidence>
<keyword evidence="5" id="KW-1185">Reference proteome</keyword>
<dbReference type="RefSeq" id="WP_093608091.1">
    <property type="nucleotide sequence ID" value="NZ_FNFF01000002.1"/>
</dbReference>
<dbReference type="GO" id="GO:0016787">
    <property type="term" value="F:hydrolase activity"/>
    <property type="evidence" value="ECO:0007669"/>
    <property type="project" value="UniProtKB-KW"/>
</dbReference>
<dbReference type="InterPro" id="IPR015797">
    <property type="entry name" value="NUDIX_hydrolase-like_dom_sf"/>
</dbReference>
<dbReference type="STRING" id="417292.SAMN05421806_102322"/>
<dbReference type="Proteomes" id="UP000199155">
    <property type="component" value="Unassembled WGS sequence"/>
</dbReference>
<dbReference type="PANTHER" id="PTHR43046">
    <property type="entry name" value="GDP-MANNOSE MANNOSYL HYDROLASE"/>
    <property type="match status" value="1"/>
</dbReference>
<evidence type="ECO:0000256" key="1">
    <source>
        <dbReference type="ARBA" id="ARBA00001946"/>
    </source>
</evidence>
<dbReference type="AlphaFoldDB" id="A0A1G8W9J6"/>
<reference evidence="4 5" key="1">
    <citation type="submission" date="2016-10" db="EMBL/GenBank/DDBJ databases">
        <authorList>
            <person name="de Groot N.N."/>
        </authorList>
    </citation>
    <scope>NUCLEOTIDE SEQUENCE [LARGE SCALE GENOMIC DNA]</scope>
    <source>
        <strain evidence="4 5">CGMCC 4.5727</strain>
    </source>
</reference>
<evidence type="ECO:0000259" key="3">
    <source>
        <dbReference type="PROSITE" id="PS51462"/>
    </source>
</evidence>
<evidence type="ECO:0000313" key="5">
    <source>
        <dbReference type="Proteomes" id="UP000199155"/>
    </source>
</evidence>
<dbReference type="PANTHER" id="PTHR43046:SF16">
    <property type="entry name" value="ADP-RIBOSE PYROPHOSPHATASE YJHB-RELATED"/>
    <property type="match status" value="1"/>
</dbReference>
<evidence type="ECO:0000313" key="4">
    <source>
        <dbReference type="EMBL" id="SDJ74938.1"/>
    </source>
</evidence>
<accession>A0A1G8W9J6</accession>
<dbReference type="Pfam" id="PF00293">
    <property type="entry name" value="NUDIX"/>
    <property type="match status" value="1"/>
</dbReference>
<dbReference type="EMBL" id="FNFF01000002">
    <property type="protein sequence ID" value="SDJ74938.1"/>
    <property type="molecule type" value="Genomic_DNA"/>
</dbReference>
<dbReference type="SUPFAM" id="SSF55811">
    <property type="entry name" value="Nudix"/>
    <property type="match status" value="1"/>
</dbReference>
<name>A0A1G8W9J6_9ACTN</name>
<dbReference type="PROSITE" id="PS51462">
    <property type="entry name" value="NUDIX"/>
    <property type="match status" value="1"/>
</dbReference>
<comment type="cofactor">
    <cofactor evidence="1">
        <name>Mg(2+)</name>
        <dbReference type="ChEBI" id="CHEBI:18420"/>
    </cofactor>
</comment>
<feature type="domain" description="Nudix hydrolase" evidence="3">
    <location>
        <begin position="4"/>
        <end position="136"/>
    </location>
</feature>